<reference evidence="3" key="1">
    <citation type="submission" date="2010-07" db="EMBL/GenBank/DDBJ databases">
        <title>The genome sequence of Gaeumannomyces graminis var. tritici strain R3-111a-1.</title>
        <authorList>
            <consortium name="The Broad Institute Genome Sequencing Platform"/>
            <person name="Ma L.-J."/>
            <person name="Dead R."/>
            <person name="Young S."/>
            <person name="Zeng Q."/>
            <person name="Koehrsen M."/>
            <person name="Alvarado L."/>
            <person name="Berlin A."/>
            <person name="Chapman S.B."/>
            <person name="Chen Z."/>
            <person name="Freedman E."/>
            <person name="Gellesch M."/>
            <person name="Goldberg J."/>
            <person name="Griggs A."/>
            <person name="Gujja S."/>
            <person name="Heilman E.R."/>
            <person name="Heiman D."/>
            <person name="Hepburn T."/>
            <person name="Howarth C."/>
            <person name="Jen D."/>
            <person name="Larson L."/>
            <person name="Mehta T."/>
            <person name="Neiman D."/>
            <person name="Pearson M."/>
            <person name="Roberts A."/>
            <person name="Saif S."/>
            <person name="Shea T."/>
            <person name="Shenoy N."/>
            <person name="Sisk P."/>
            <person name="Stolte C."/>
            <person name="Sykes S."/>
            <person name="Walk T."/>
            <person name="White J."/>
            <person name="Yandava C."/>
            <person name="Haas B."/>
            <person name="Nusbaum C."/>
            <person name="Birren B."/>
        </authorList>
    </citation>
    <scope>NUCLEOTIDE SEQUENCE [LARGE SCALE GENOMIC DNA]</scope>
    <source>
        <strain evidence="3">R3-111a-1</strain>
    </source>
</reference>
<evidence type="ECO:0000313" key="3">
    <source>
        <dbReference type="Proteomes" id="UP000006039"/>
    </source>
</evidence>
<evidence type="ECO:0000313" key="2">
    <source>
        <dbReference type="EnsemblFungi" id="EJT78584"/>
    </source>
</evidence>
<dbReference type="AlphaFoldDB" id="J3NQX8"/>
<protein>
    <submittedName>
        <fullName evidence="1 2">Uncharacterized protein</fullName>
    </submittedName>
</protein>
<evidence type="ECO:0000313" key="1">
    <source>
        <dbReference type="EMBL" id="EJT78584.1"/>
    </source>
</evidence>
<reference evidence="1" key="2">
    <citation type="submission" date="2010-07" db="EMBL/GenBank/DDBJ databases">
        <authorList>
            <consortium name="The Broad Institute Genome Sequencing Platform"/>
            <consortium name="Broad Institute Genome Sequencing Center for Infectious Disease"/>
            <person name="Ma L.-J."/>
            <person name="Dead R."/>
            <person name="Young S."/>
            <person name="Zeng Q."/>
            <person name="Koehrsen M."/>
            <person name="Alvarado L."/>
            <person name="Berlin A."/>
            <person name="Chapman S.B."/>
            <person name="Chen Z."/>
            <person name="Freedman E."/>
            <person name="Gellesch M."/>
            <person name="Goldberg J."/>
            <person name="Griggs A."/>
            <person name="Gujja S."/>
            <person name="Heilman E.R."/>
            <person name="Heiman D."/>
            <person name="Hepburn T."/>
            <person name="Howarth C."/>
            <person name="Jen D."/>
            <person name="Larson L."/>
            <person name="Mehta T."/>
            <person name="Neiman D."/>
            <person name="Pearson M."/>
            <person name="Roberts A."/>
            <person name="Saif S."/>
            <person name="Shea T."/>
            <person name="Shenoy N."/>
            <person name="Sisk P."/>
            <person name="Stolte C."/>
            <person name="Sykes S."/>
            <person name="Walk T."/>
            <person name="White J."/>
            <person name="Yandava C."/>
            <person name="Haas B."/>
            <person name="Nusbaum C."/>
            <person name="Birren B."/>
        </authorList>
    </citation>
    <scope>NUCLEOTIDE SEQUENCE</scope>
    <source>
        <strain evidence="1">R3-111a-1</strain>
    </source>
</reference>
<organism evidence="1">
    <name type="scientific">Gaeumannomyces tritici (strain R3-111a-1)</name>
    <name type="common">Wheat and barley take-all root rot fungus</name>
    <name type="synonym">Gaeumannomyces graminis var. tritici</name>
    <dbReference type="NCBI Taxonomy" id="644352"/>
    <lineage>
        <taxon>Eukaryota</taxon>
        <taxon>Fungi</taxon>
        <taxon>Dikarya</taxon>
        <taxon>Ascomycota</taxon>
        <taxon>Pezizomycotina</taxon>
        <taxon>Sordariomycetes</taxon>
        <taxon>Sordariomycetidae</taxon>
        <taxon>Magnaporthales</taxon>
        <taxon>Magnaporthaceae</taxon>
        <taxon>Gaeumannomyces</taxon>
    </lineage>
</organism>
<dbReference type="RefSeq" id="XP_009219729.1">
    <property type="nucleotide sequence ID" value="XM_009221465.1"/>
</dbReference>
<name>J3NQX8_GAET3</name>
<reference evidence="2" key="5">
    <citation type="submission" date="2018-04" db="UniProtKB">
        <authorList>
            <consortium name="EnsemblFungi"/>
        </authorList>
    </citation>
    <scope>IDENTIFICATION</scope>
    <source>
        <strain evidence="2">R3-111a-1</strain>
    </source>
</reference>
<reference evidence="2" key="4">
    <citation type="journal article" date="2015" name="G3 (Bethesda)">
        <title>Genome sequences of three phytopathogenic species of the Magnaporthaceae family of fungi.</title>
        <authorList>
            <person name="Okagaki L.H."/>
            <person name="Nunes C.C."/>
            <person name="Sailsbery J."/>
            <person name="Clay B."/>
            <person name="Brown D."/>
            <person name="John T."/>
            <person name="Oh Y."/>
            <person name="Young N."/>
            <person name="Fitzgerald M."/>
            <person name="Haas B.J."/>
            <person name="Zeng Q."/>
            <person name="Young S."/>
            <person name="Adiconis X."/>
            <person name="Fan L."/>
            <person name="Levin J.Z."/>
            <person name="Mitchell T.K."/>
            <person name="Okubara P.A."/>
            <person name="Farman M.L."/>
            <person name="Kohn L.M."/>
            <person name="Birren B."/>
            <person name="Ma L.-J."/>
            <person name="Dean R.A."/>
        </authorList>
    </citation>
    <scope>NUCLEOTIDE SEQUENCE</scope>
    <source>
        <strain evidence="2">R3-111a-1</strain>
    </source>
</reference>
<dbReference type="HOGENOM" id="CLU_2622165_0_0_1"/>
<sequence>MSISRPLVFVGPGRAVVASSRRTGRANMSAFEISRGLAGRPQGIPLEGGCSALWHELVDEGEHTNLWAVLSSLGLSPW</sequence>
<reference evidence="1" key="3">
    <citation type="submission" date="2010-09" db="EMBL/GenBank/DDBJ databases">
        <title>Annotation of Gaeumannomyces graminis var. tritici R3-111a-1.</title>
        <authorList>
            <consortium name="The Broad Institute Genome Sequencing Platform"/>
            <person name="Ma L.-J."/>
            <person name="Dead R."/>
            <person name="Young S.K."/>
            <person name="Zeng Q."/>
            <person name="Gargeya S."/>
            <person name="Fitzgerald M."/>
            <person name="Haas B."/>
            <person name="Abouelleil A."/>
            <person name="Alvarado L."/>
            <person name="Arachchi H.M."/>
            <person name="Berlin A."/>
            <person name="Brown A."/>
            <person name="Chapman S.B."/>
            <person name="Chen Z."/>
            <person name="Dunbar C."/>
            <person name="Freedman E."/>
            <person name="Gearin G."/>
            <person name="Gellesch M."/>
            <person name="Goldberg J."/>
            <person name="Griggs A."/>
            <person name="Gujja S."/>
            <person name="Heiman D."/>
            <person name="Howarth C."/>
            <person name="Larson L."/>
            <person name="Lui A."/>
            <person name="MacDonald P.J.P."/>
            <person name="Mehta T."/>
            <person name="Montmayeur A."/>
            <person name="Murphy C."/>
            <person name="Neiman D."/>
            <person name="Pearson M."/>
            <person name="Priest M."/>
            <person name="Roberts A."/>
            <person name="Saif S."/>
            <person name="Shea T."/>
            <person name="Shenoy N."/>
            <person name="Sisk P."/>
            <person name="Stolte C."/>
            <person name="Sykes S."/>
            <person name="Yandava C."/>
            <person name="Wortman J."/>
            <person name="Nusbaum C."/>
            <person name="Birren B."/>
        </authorList>
    </citation>
    <scope>NUCLEOTIDE SEQUENCE</scope>
    <source>
        <strain evidence="1">R3-111a-1</strain>
    </source>
</reference>
<keyword evidence="3" id="KW-1185">Reference proteome</keyword>
<dbReference type="GeneID" id="20344141"/>
<accession>J3NQX8</accession>
<dbReference type="EnsemblFungi" id="EJT78584">
    <property type="protein sequence ID" value="EJT78584"/>
    <property type="gene ID" value="GGTG_03683"/>
</dbReference>
<dbReference type="Proteomes" id="UP000006039">
    <property type="component" value="Unassembled WGS sequence"/>
</dbReference>
<dbReference type="VEuPathDB" id="FungiDB:GGTG_03683"/>
<proteinExistence type="predicted"/>
<gene>
    <name evidence="2" type="primary">20344141</name>
    <name evidence="1" type="ORF">GGTG_03683</name>
</gene>
<dbReference type="EMBL" id="GL385396">
    <property type="protein sequence ID" value="EJT78584.1"/>
    <property type="molecule type" value="Genomic_DNA"/>
</dbReference>